<evidence type="ECO:0000313" key="2">
    <source>
        <dbReference type="EMBL" id="GIQ92483.1"/>
    </source>
</evidence>
<sequence>QVARALQVPVATAHTDQERDTTDRDG</sequence>
<protein>
    <submittedName>
        <fullName evidence="2">Uncharacterized protein</fullName>
    </submittedName>
</protein>
<evidence type="ECO:0000313" key="3">
    <source>
        <dbReference type="Proteomes" id="UP000265618"/>
    </source>
</evidence>
<reference evidence="2 3" key="1">
    <citation type="journal article" date="2018" name="PLoS ONE">
        <title>The draft genome of Kipferlia bialata reveals reductive genome evolution in fornicate parasites.</title>
        <authorList>
            <person name="Tanifuji G."/>
            <person name="Takabayashi S."/>
            <person name="Kume K."/>
            <person name="Takagi M."/>
            <person name="Nakayama T."/>
            <person name="Kamikawa R."/>
            <person name="Inagaki Y."/>
            <person name="Hashimoto T."/>
        </authorList>
    </citation>
    <scope>NUCLEOTIDE SEQUENCE [LARGE SCALE GENOMIC DNA]</scope>
    <source>
        <strain evidence="2">NY0173</strain>
    </source>
</reference>
<comment type="caution">
    <text evidence="2">The sequence shown here is derived from an EMBL/GenBank/DDBJ whole genome shotgun (WGS) entry which is preliminary data.</text>
</comment>
<keyword evidence="3" id="KW-1185">Reference proteome</keyword>
<dbReference type="EMBL" id="BDIP01009812">
    <property type="protein sequence ID" value="GIQ92483.1"/>
    <property type="molecule type" value="Genomic_DNA"/>
</dbReference>
<feature type="compositionally biased region" description="Basic and acidic residues" evidence="1">
    <location>
        <begin position="15"/>
        <end position="26"/>
    </location>
</feature>
<gene>
    <name evidence="2" type="ORF">KIPB_016274</name>
</gene>
<accession>A0A9K3DEE2</accession>
<proteinExistence type="predicted"/>
<feature type="region of interest" description="Disordered" evidence="1">
    <location>
        <begin position="1"/>
        <end position="26"/>
    </location>
</feature>
<feature type="non-terminal residue" evidence="2">
    <location>
        <position position="1"/>
    </location>
</feature>
<name>A0A9K3DEE2_9EUKA</name>
<feature type="non-terminal residue" evidence="2">
    <location>
        <position position="26"/>
    </location>
</feature>
<organism evidence="2 3">
    <name type="scientific">Kipferlia bialata</name>
    <dbReference type="NCBI Taxonomy" id="797122"/>
    <lineage>
        <taxon>Eukaryota</taxon>
        <taxon>Metamonada</taxon>
        <taxon>Carpediemonas-like organisms</taxon>
        <taxon>Kipferlia</taxon>
    </lineage>
</organism>
<dbReference type="Proteomes" id="UP000265618">
    <property type="component" value="Unassembled WGS sequence"/>
</dbReference>
<dbReference type="AlphaFoldDB" id="A0A9K3DEE2"/>
<evidence type="ECO:0000256" key="1">
    <source>
        <dbReference type="SAM" id="MobiDB-lite"/>
    </source>
</evidence>